<evidence type="ECO:0000313" key="2">
    <source>
        <dbReference type="EnsemblPlants" id="OGLUM05G02220.1"/>
    </source>
</evidence>
<dbReference type="Proteomes" id="UP000026961">
    <property type="component" value="Chromosome 5"/>
</dbReference>
<feature type="region of interest" description="Disordered" evidence="1">
    <location>
        <begin position="63"/>
        <end position="83"/>
    </location>
</feature>
<proteinExistence type="predicted"/>
<evidence type="ECO:0000256" key="1">
    <source>
        <dbReference type="SAM" id="MobiDB-lite"/>
    </source>
</evidence>
<keyword evidence="3" id="KW-1185">Reference proteome</keyword>
<reference evidence="2" key="1">
    <citation type="submission" date="2015-04" db="UniProtKB">
        <authorList>
            <consortium name="EnsemblPlants"/>
        </authorList>
    </citation>
    <scope>IDENTIFICATION</scope>
</reference>
<dbReference type="Gramene" id="OGLUM05G02220.1">
    <property type="protein sequence ID" value="OGLUM05G02220.1"/>
    <property type="gene ID" value="OGLUM05G02220"/>
</dbReference>
<dbReference type="HOGENOM" id="CLU_2546305_0_0_1"/>
<name>A0A0D9ZTS9_9ORYZ</name>
<reference evidence="2" key="2">
    <citation type="submission" date="2018-05" db="EMBL/GenBank/DDBJ databases">
        <title>OgluRS3 (Oryza glumaepatula Reference Sequence Version 3).</title>
        <authorList>
            <person name="Zhang J."/>
            <person name="Kudrna D."/>
            <person name="Lee S."/>
            <person name="Talag J."/>
            <person name="Welchert J."/>
            <person name="Wing R.A."/>
        </authorList>
    </citation>
    <scope>NUCLEOTIDE SEQUENCE [LARGE SCALE GENOMIC DNA]</scope>
</reference>
<sequence>MEAAAAAEEKDVLAEQQCTYSCPLPGKKTTTACVGELASTSSSSATAQLGGWQIKLVRRTNSWPGKLPASRRAPGSLPSIINA</sequence>
<protein>
    <submittedName>
        <fullName evidence="2">Uncharacterized protein</fullName>
    </submittedName>
</protein>
<dbReference type="EnsemblPlants" id="OGLUM05G02220.1">
    <property type="protein sequence ID" value="OGLUM05G02220.1"/>
    <property type="gene ID" value="OGLUM05G02220"/>
</dbReference>
<dbReference type="AlphaFoldDB" id="A0A0D9ZTS9"/>
<organism evidence="2">
    <name type="scientific">Oryza glumipatula</name>
    <dbReference type="NCBI Taxonomy" id="40148"/>
    <lineage>
        <taxon>Eukaryota</taxon>
        <taxon>Viridiplantae</taxon>
        <taxon>Streptophyta</taxon>
        <taxon>Embryophyta</taxon>
        <taxon>Tracheophyta</taxon>
        <taxon>Spermatophyta</taxon>
        <taxon>Magnoliopsida</taxon>
        <taxon>Liliopsida</taxon>
        <taxon>Poales</taxon>
        <taxon>Poaceae</taxon>
        <taxon>BOP clade</taxon>
        <taxon>Oryzoideae</taxon>
        <taxon>Oryzeae</taxon>
        <taxon>Oryzinae</taxon>
        <taxon>Oryza</taxon>
    </lineage>
</organism>
<evidence type="ECO:0000313" key="3">
    <source>
        <dbReference type="Proteomes" id="UP000026961"/>
    </source>
</evidence>
<accession>A0A0D9ZTS9</accession>